<organism evidence="1 2">
    <name type="scientific">Pochonia chlamydosporia 170</name>
    <dbReference type="NCBI Taxonomy" id="1380566"/>
    <lineage>
        <taxon>Eukaryota</taxon>
        <taxon>Fungi</taxon>
        <taxon>Dikarya</taxon>
        <taxon>Ascomycota</taxon>
        <taxon>Pezizomycotina</taxon>
        <taxon>Sordariomycetes</taxon>
        <taxon>Hypocreomycetidae</taxon>
        <taxon>Hypocreales</taxon>
        <taxon>Clavicipitaceae</taxon>
        <taxon>Pochonia</taxon>
    </lineage>
</organism>
<dbReference type="Proteomes" id="UP000078397">
    <property type="component" value="Unassembled WGS sequence"/>
</dbReference>
<dbReference type="GeneID" id="28857221"/>
<keyword evidence="2" id="KW-1185">Reference proteome</keyword>
<dbReference type="EMBL" id="LSBJ02000002">
    <property type="protein sequence ID" value="OAQ69713.1"/>
    <property type="molecule type" value="Genomic_DNA"/>
</dbReference>
<gene>
    <name evidence="1" type="ORF">VFPPC_15474</name>
</gene>
<dbReference type="RefSeq" id="XP_018146250.1">
    <property type="nucleotide sequence ID" value="XM_018293227.1"/>
</dbReference>
<proteinExistence type="predicted"/>
<reference evidence="1 2" key="1">
    <citation type="journal article" date="2016" name="PLoS Pathog.">
        <title>Biosynthesis of antibiotic leucinostatins in bio-control fungus Purpureocillium lilacinum and their inhibition on phytophthora revealed by genome mining.</title>
        <authorList>
            <person name="Wang G."/>
            <person name="Liu Z."/>
            <person name="Lin R."/>
            <person name="Li E."/>
            <person name="Mao Z."/>
            <person name="Ling J."/>
            <person name="Yang Y."/>
            <person name="Yin W.B."/>
            <person name="Xie B."/>
        </authorList>
    </citation>
    <scope>NUCLEOTIDE SEQUENCE [LARGE SCALE GENOMIC DNA]</scope>
    <source>
        <strain evidence="1">170</strain>
    </source>
</reference>
<sequence>MLCDITNSPPDDGDQLLECVLCTLHLGSLRDSKFACLAATWTHVSLGTKRLIDFGTRRQHKPQSNEVQE</sequence>
<dbReference type="AlphaFoldDB" id="A0A179FXD3"/>
<comment type="caution">
    <text evidence="1">The sequence shown here is derived from an EMBL/GenBank/DDBJ whole genome shotgun (WGS) entry which is preliminary data.</text>
</comment>
<dbReference type="KEGG" id="pchm:VFPPC_15474"/>
<protein>
    <submittedName>
        <fullName evidence="1">Uncharacterized protein</fullName>
    </submittedName>
</protein>
<accession>A0A179FXD3</accession>
<evidence type="ECO:0000313" key="2">
    <source>
        <dbReference type="Proteomes" id="UP000078397"/>
    </source>
</evidence>
<name>A0A179FXD3_METCM</name>
<evidence type="ECO:0000313" key="1">
    <source>
        <dbReference type="EMBL" id="OAQ69713.1"/>
    </source>
</evidence>